<name>A0A0G1N9G9_9BACT</name>
<dbReference type="PANTHER" id="PTHR33392">
    <property type="entry name" value="POLYISOPRENYL-TEICHOIC ACID--PEPTIDOGLYCAN TEICHOIC ACID TRANSFERASE TAGU"/>
    <property type="match status" value="1"/>
</dbReference>
<proteinExistence type="inferred from homology"/>
<evidence type="ECO:0000256" key="1">
    <source>
        <dbReference type="ARBA" id="ARBA00006068"/>
    </source>
</evidence>
<sequence length="336" mass="37059">MKKLLIPFFISLILAVVFGGSYLVAKFSKVFVKTESGQTLENVAPPTALPLKEGEVTVLLLGYGGAGHEGGTLTDSIIFLTADVKAKKAVLVSIPRDLWLGDAKINFAYSKGVETAKNAVTAVTGISPTYFMAVDFNQLQKIIDLLGGIEVDVPKTFDDYFYPIRGKELDLCGKSPEEMQSVHQKYSGFDLEKQFECRYEHIHFDQGLVKMTGEEAVKFVRSRHSSQHGGDFARSERQFAVLKGLEDKLVSLEVIPKGGKIIDRISALVKTDLTPQRISEFLGLVGNPKEFAIKEIHLTEDNVLKATTGPGEQFILVPKEGSNNFSGIQKFIREQI</sequence>
<gene>
    <name evidence="3" type="ORF">UX25_C0015G0008</name>
</gene>
<dbReference type="PANTHER" id="PTHR33392:SF6">
    <property type="entry name" value="POLYISOPRENYL-TEICHOIC ACID--PEPTIDOGLYCAN TEICHOIC ACID TRANSFERASE TAGU"/>
    <property type="match status" value="1"/>
</dbReference>
<dbReference type="Gene3D" id="3.40.630.190">
    <property type="entry name" value="LCP protein"/>
    <property type="match status" value="1"/>
</dbReference>
<evidence type="ECO:0000313" key="3">
    <source>
        <dbReference type="EMBL" id="KKU17146.1"/>
    </source>
</evidence>
<dbReference type="Proteomes" id="UP000034922">
    <property type="component" value="Unassembled WGS sequence"/>
</dbReference>
<comment type="similarity">
    <text evidence="1">Belongs to the LytR/CpsA/Psr (LCP) family.</text>
</comment>
<dbReference type="STRING" id="1618589.UX25_C0015G0008"/>
<comment type="caution">
    <text evidence="3">The sequence shown here is derived from an EMBL/GenBank/DDBJ whole genome shotgun (WGS) entry which is preliminary data.</text>
</comment>
<organism evidence="3 4">
    <name type="scientific">Candidatus Woesebacteria bacterium GW2011_GWC2_45_9</name>
    <dbReference type="NCBI Taxonomy" id="1618589"/>
    <lineage>
        <taxon>Bacteria</taxon>
        <taxon>Candidatus Woeseibacteriota</taxon>
    </lineage>
</organism>
<evidence type="ECO:0000313" key="4">
    <source>
        <dbReference type="Proteomes" id="UP000034922"/>
    </source>
</evidence>
<accession>A0A0G1N9G9</accession>
<protein>
    <submittedName>
        <fullName evidence="3">Transcriptional regulator</fullName>
    </submittedName>
</protein>
<dbReference type="InterPro" id="IPR050922">
    <property type="entry name" value="LytR/CpsA/Psr_CW_biosynth"/>
</dbReference>
<dbReference type="AlphaFoldDB" id="A0A0G1N9G9"/>
<dbReference type="EMBL" id="LCLM01000015">
    <property type="protein sequence ID" value="KKU17146.1"/>
    <property type="molecule type" value="Genomic_DNA"/>
</dbReference>
<reference evidence="3 4" key="1">
    <citation type="journal article" date="2015" name="Nature">
        <title>rRNA introns, odd ribosomes, and small enigmatic genomes across a large radiation of phyla.</title>
        <authorList>
            <person name="Brown C.T."/>
            <person name="Hug L.A."/>
            <person name="Thomas B.C."/>
            <person name="Sharon I."/>
            <person name="Castelle C.J."/>
            <person name="Singh A."/>
            <person name="Wilkins M.J."/>
            <person name="Williams K.H."/>
            <person name="Banfield J.F."/>
        </authorList>
    </citation>
    <scope>NUCLEOTIDE SEQUENCE [LARGE SCALE GENOMIC DNA]</scope>
</reference>
<feature type="domain" description="Cell envelope-related transcriptional attenuator" evidence="2">
    <location>
        <begin position="74"/>
        <end position="249"/>
    </location>
</feature>
<dbReference type="InterPro" id="IPR004474">
    <property type="entry name" value="LytR_CpsA_psr"/>
</dbReference>
<evidence type="ECO:0000259" key="2">
    <source>
        <dbReference type="Pfam" id="PF03816"/>
    </source>
</evidence>
<dbReference type="Pfam" id="PF03816">
    <property type="entry name" value="LytR_cpsA_psr"/>
    <property type="match status" value="1"/>
</dbReference>